<evidence type="ECO:0000313" key="7">
    <source>
        <dbReference type="Proteomes" id="UP001064489"/>
    </source>
</evidence>
<dbReference type="CDD" id="cd03784">
    <property type="entry name" value="GT1_Gtf-like"/>
    <property type="match status" value="1"/>
</dbReference>
<reference evidence="6" key="2">
    <citation type="submission" date="2023-02" db="EMBL/GenBank/DDBJ databases">
        <authorList>
            <person name="Swenson N.G."/>
            <person name="Wegrzyn J.L."/>
            <person name="Mcevoy S.L."/>
        </authorList>
    </citation>
    <scope>NUCLEOTIDE SEQUENCE</scope>
    <source>
        <strain evidence="6">91603</strain>
        <tissue evidence="6">Leaf</tissue>
    </source>
</reference>
<evidence type="ECO:0000313" key="6">
    <source>
        <dbReference type="EMBL" id="KAI9154620.1"/>
    </source>
</evidence>
<organism evidence="6 7">
    <name type="scientific">Acer negundo</name>
    <name type="common">Box elder</name>
    <dbReference type="NCBI Taxonomy" id="4023"/>
    <lineage>
        <taxon>Eukaryota</taxon>
        <taxon>Viridiplantae</taxon>
        <taxon>Streptophyta</taxon>
        <taxon>Embryophyta</taxon>
        <taxon>Tracheophyta</taxon>
        <taxon>Spermatophyta</taxon>
        <taxon>Magnoliopsida</taxon>
        <taxon>eudicotyledons</taxon>
        <taxon>Gunneridae</taxon>
        <taxon>Pentapetalae</taxon>
        <taxon>rosids</taxon>
        <taxon>malvids</taxon>
        <taxon>Sapindales</taxon>
        <taxon>Sapindaceae</taxon>
        <taxon>Hippocastanoideae</taxon>
        <taxon>Acereae</taxon>
        <taxon>Acer</taxon>
    </lineage>
</organism>
<dbReference type="Gene3D" id="3.40.50.2000">
    <property type="entry name" value="Glycogen Phosphorylase B"/>
    <property type="match status" value="2"/>
</dbReference>
<dbReference type="PANTHER" id="PTHR48047">
    <property type="entry name" value="GLYCOSYLTRANSFERASE"/>
    <property type="match status" value="1"/>
</dbReference>
<dbReference type="EMBL" id="JAJSOW010000108">
    <property type="protein sequence ID" value="KAI9154620.1"/>
    <property type="molecule type" value="Genomic_DNA"/>
</dbReference>
<dbReference type="EC" id="2.4.1.-" evidence="5"/>
<dbReference type="FunFam" id="3.40.50.2000:FF:000047">
    <property type="entry name" value="Glycosyltransferase"/>
    <property type="match status" value="1"/>
</dbReference>
<reference evidence="6" key="1">
    <citation type="journal article" date="2022" name="Plant J.">
        <title>Strategies of tolerance reflected in two North American maple genomes.</title>
        <authorList>
            <person name="McEvoy S.L."/>
            <person name="Sezen U.U."/>
            <person name="Trouern-Trend A."/>
            <person name="McMahon S.M."/>
            <person name="Schaberg P.G."/>
            <person name="Yang J."/>
            <person name="Wegrzyn J.L."/>
            <person name="Swenson N.G."/>
        </authorList>
    </citation>
    <scope>NUCLEOTIDE SEQUENCE</scope>
    <source>
        <strain evidence="6">91603</strain>
    </source>
</reference>
<evidence type="ECO:0000256" key="2">
    <source>
        <dbReference type="ARBA" id="ARBA00022676"/>
    </source>
</evidence>
<keyword evidence="7" id="KW-1185">Reference proteome</keyword>
<dbReference type="SUPFAM" id="SSF53756">
    <property type="entry name" value="UDP-Glycosyltransferase/glycogen phosphorylase"/>
    <property type="match status" value="1"/>
</dbReference>
<dbReference type="GO" id="GO:0035251">
    <property type="term" value="F:UDP-glucosyltransferase activity"/>
    <property type="evidence" value="ECO:0007669"/>
    <property type="project" value="TreeGrafter"/>
</dbReference>
<comment type="caution">
    <text evidence="6">The sequence shown here is derived from an EMBL/GenBank/DDBJ whole genome shotgun (WGS) entry which is preliminary data.</text>
</comment>
<dbReference type="PANTHER" id="PTHR48047:SF182">
    <property type="entry name" value="GLYCOSYLTRANSFERASE"/>
    <property type="match status" value="1"/>
</dbReference>
<keyword evidence="2 4" id="KW-0328">Glycosyltransferase</keyword>
<accession>A0AAD5I7X2</accession>
<evidence type="ECO:0000256" key="5">
    <source>
        <dbReference type="RuleBase" id="RU362057"/>
    </source>
</evidence>
<keyword evidence="3 4" id="KW-0808">Transferase</keyword>
<name>A0AAD5I7X2_ACENE</name>
<protein>
    <recommendedName>
        <fullName evidence="5">Glycosyltransferase</fullName>
        <ecNumber evidence="5">2.4.1.-</ecNumber>
    </recommendedName>
</protein>
<dbReference type="AlphaFoldDB" id="A0AAD5I7X2"/>
<evidence type="ECO:0000256" key="1">
    <source>
        <dbReference type="ARBA" id="ARBA00009995"/>
    </source>
</evidence>
<dbReference type="InterPro" id="IPR002213">
    <property type="entry name" value="UDP_glucos_trans"/>
</dbReference>
<dbReference type="Pfam" id="PF00201">
    <property type="entry name" value="UDPGT"/>
    <property type="match status" value="1"/>
</dbReference>
<dbReference type="Proteomes" id="UP001064489">
    <property type="component" value="Chromosome 11"/>
</dbReference>
<evidence type="ECO:0000256" key="4">
    <source>
        <dbReference type="RuleBase" id="RU003718"/>
    </source>
</evidence>
<dbReference type="PROSITE" id="PS00375">
    <property type="entry name" value="UDPGT"/>
    <property type="match status" value="1"/>
</dbReference>
<gene>
    <name evidence="6" type="ORF">LWI28_028964</name>
</gene>
<comment type="similarity">
    <text evidence="1 4">Belongs to the UDP-glycosyltransferase family.</text>
</comment>
<evidence type="ECO:0000256" key="3">
    <source>
        <dbReference type="ARBA" id="ARBA00022679"/>
    </source>
</evidence>
<dbReference type="InterPro" id="IPR035595">
    <property type="entry name" value="UDP_glycos_trans_CS"/>
</dbReference>
<proteinExistence type="inferred from homology"/>
<sequence length="474" mass="53654">MSQSHLIPFTEMAKLLAHHGLSVTIVVTPVNALRYNKLIDYAKNLNLNIKFLSLRFPCPEVGLPDGCENLDSLPSPDLTPKFFKASNMVQKPLEKWLGELESESLPDCIVSDVCFPWTSDVALHFKIPRIVFQTVSCFTLACSHSIDCHRIIESITSPKPFLVPDMPDKIEFTEAQLPITRSATSDYMRDCMKKFKEAELSADGVLVNSFEELESRYVKEYQKTMKNTWCIGPLFLANSINSEKYSKAPVDEHKCLKWLDSRISSSVLYVCFGSLSSIQPQQLMEIGLGLEASNCSFIWAIRKDHLTYQLEKWLEEEKFEERIQGRGLIVQGWAPQVSILSHPSVGGFLTHCGWNSTLEGISAGKPMITWPMFAEQFFNEKLIVQVLNIGVRIGVEVSMQWVAERKIETLVQREEIKKAIGKLMIDGEEEAEERRKRAKELGELSNKAVEGGSSDLNVQLFIQHIKQMQISLSS</sequence>